<gene>
    <name evidence="11" type="ORF">U473_08680</name>
</gene>
<dbReference type="InterPro" id="IPR014224">
    <property type="entry name" value="Spore_cortex_SleB"/>
</dbReference>
<dbReference type="AlphaFoldDB" id="A0A135L5F7"/>
<organism evidence="11 12">
    <name type="scientific">Tepidibacillus decaturensis</name>
    <dbReference type="NCBI Taxonomy" id="1413211"/>
    <lineage>
        <taxon>Bacteria</taxon>
        <taxon>Bacillati</taxon>
        <taxon>Bacillota</taxon>
        <taxon>Bacilli</taxon>
        <taxon>Bacillales</taxon>
        <taxon>Bacillaceae</taxon>
        <taxon>Tepidibacillus</taxon>
    </lineage>
</organism>
<dbReference type="RefSeq" id="WP_068725353.1">
    <property type="nucleotide sequence ID" value="NZ_LSKU01000001.1"/>
</dbReference>
<evidence type="ECO:0000256" key="4">
    <source>
        <dbReference type="ARBA" id="ARBA00022729"/>
    </source>
</evidence>
<reference evidence="11 12" key="1">
    <citation type="submission" date="2016-02" db="EMBL/GenBank/DDBJ databases">
        <title>Draft Genome for Tepidibacillus decaturensis nov. sp. Strain Z9, an Anaerobic, Moderately Thermophilic and Heterotrophic Bacterium from Deep Subsurface of the Illinois Basin, USA.</title>
        <authorList>
            <person name="Dong Y."/>
            <person name="Chang J.Y."/>
            <person name="Sanford R."/>
            <person name="Fouke B.W."/>
        </authorList>
    </citation>
    <scope>NUCLEOTIDE SEQUENCE [LARGE SCALE GENOMIC DNA]</scope>
    <source>
        <strain evidence="11 12">Z9</strain>
    </source>
</reference>
<dbReference type="FunFam" id="6.20.240.60:FF:000001">
    <property type="entry name" value="Spore cortex-lytic enzyme"/>
    <property type="match status" value="1"/>
</dbReference>
<dbReference type="InterPro" id="IPR036365">
    <property type="entry name" value="PGBD-like_sf"/>
</dbReference>
<dbReference type="Pfam" id="PF07486">
    <property type="entry name" value="Hydrolase_2"/>
    <property type="match status" value="1"/>
</dbReference>
<dbReference type="InterPro" id="IPR011105">
    <property type="entry name" value="Cell_wall_hydrolase_SleB"/>
</dbReference>
<dbReference type="SUPFAM" id="SSF47090">
    <property type="entry name" value="PGBD-like"/>
    <property type="match status" value="1"/>
</dbReference>
<comment type="similarity">
    <text evidence="1">Belongs to the SleB family.</text>
</comment>
<evidence type="ECO:0000259" key="9">
    <source>
        <dbReference type="Pfam" id="PF01471"/>
    </source>
</evidence>
<evidence type="ECO:0000256" key="3">
    <source>
        <dbReference type="ARBA" id="ARBA00022544"/>
    </source>
</evidence>
<comment type="caution">
    <text evidence="11">The sequence shown here is derived from an EMBL/GenBank/DDBJ whole genome shotgun (WGS) entry which is preliminary data.</text>
</comment>
<keyword evidence="6" id="KW-0749">Sporulation</keyword>
<dbReference type="NCBIfam" id="TIGR02869">
    <property type="entry name" value="spore_SleB"/>
    <property type="match status" value="1"/>
</dbReference>
<dbReference type="GO" id="GO:0071555">
    <property type="term" value="P:cell wall organization"/>
    <property type="evidence" value="ECO:0007669"/>
    <property type="project" value="UniProtKB-KW"/>
</dbReference>
<dbReference type="Gene3D" id="6.20.240.60">
    <property type="match status" value="1"/>
</dbReference>
<evidence type="ECO:0000313" key="12">
    <source>
        <dbReference type="Proteomes" id="UP000070352"/>
    </source>
</evidence>
<keyword evidence="4" id="KW-0732">Signal</keyword>
<keyword evidence="3" id="KW-0309">Germination</keyword>
<evidence type="ECO:0000256" key="8">
    <source>
        <dbReference type="NCBIfam" id="TIGR02869"/>
    </source>
</evidence>
<dbReference type="InterPro" id="IPR002477">
    <property type="entry name" value="Peptidoglycan-bd-like"/>
</dbReference>
<sequence length="218" mass="24637">MLKKLQKMMISIFILSLVFSIIPINDEANAQAPTLLTYGSSNGDVWDLQYRLKQLNYSIDIDGIYGYQTLNVVKKFQSNYGLMIDGIVGPITWKTLKKYSLSQDEFNLLARLVYSEARGEPYEGQVAVAAVALNRVHSKKFPNDLKSVIFQDRAFTAVADGQFWLTPNETVKLAALDAIRGWDPSKGALYYFNPDTATSAWIWSRPQILKIGDHIFTK</sequence>
<evidence type="ECO:0000256" key="7">
    <source>
        <dbReference type="ARBA" id="ARBA00023316"/>
    </source>
</evidence>
<dbReference type="Pfam" id="PF01471">
    <property type="entry name" value="PG_binding_1"/>
    <property type="match status" value="1"/>
</dbReference>
<feature type="domain" description="Peptidoglycan binding-like" evidence="9">
    <location>
        <begin position="42"/>
        <end position="96"/>
    </location>
</feature>
<accession>A0A135L5F7</accession>
<proteinExistence type="inferred from homology"/>
<dbReference type="GO" id="GO:0009847">
    <property type="term" value="P:spore germination"/>
    <property type="evidence" value="ECO:0007669"/>
    <property type="project" value="UniProtKB-UniRule"/>
</dbReference>
<evidence type="ECO:0000256" key="5">
    <source>
        <dbReference type="ARBA" id="ARBA00022801"/>
    </source>
</evidence>
<dbReference type="Gene3D" id="1.10.10.2520">
    <property type="entry name" value="Cell wall hydrolase SleB, domain 1"/>
    <property type="match status" value="1"/>
</dbReference>
<evidence type="ECO:0000313" key="11">
    <source>
        <dbReference type="EMBL" id="KXG44073.1"/>
    </source>
</evidence>
<evidence type="ECO:0000256" key="6">
    <source>
        <dbReference type="ARBA" id="ARBA00022969"/>
    </source>
</evidence>
<evidence type="ECO:0000259" key="10">
    <source>
        <dbReference type="Pfam" id="PF07486"/>
    </source>
</evidence>
<evidence type="ECO:0000256" key="2">
    <source>
        <dbReference type="ARBA" id="ARBA00018364"/>
    </source>
</evidence>
<dbReference type="OrthoDB" id="9785345at2"/>
<name>A0A135L5F7_9BACI</name>
<dbReference type="STRING" id="1413211.U473_08680"/>
<evidence type="ECO:0000256" key="1">
    <source>
        <dbReference type="ARBA" id="ARBA00007010"/>
    </source>
</evidence>
<feature type="domain" description="Cell wall hydrolase SleB" evidence="10">
    <location>
        <begin position="119"/>
        <end position="216"/>
    </location>
</feature>
<dbReference type="InterPro" id="IPR036366">
    <property type="entry name" value="PGBDSf"/>
</dbReference>
<keyword evidence="5" id="KW-0378">Hydrolase</keyword>
<dbReference type="GO" id="GO:0030435">
    <property type="term" value="P:sporulation resulting in formation of a cellular spore"/>
    <property type="evidence" value="ECO:0007669"/>
    <property type="project" value="UniProtKB-KW"/>
</dbReference>
<dbReference type="GO" id="GO:0016787">
    <property type="term" value="F:hydrolase activity"/>
    <property type="evidence" value="ECO:0007669"/>
    <property type="project" value="UniProtKB-KW"/>
</dbReference>
<keyword evidence="12" id="KW-1185">Reference proteome</keyword>
<dbReference type="Gene3D" id="1.10.101.10">
    <property type="entry name" value="PGBD-like superfamily/PGBD"/>
    <property type="match status" value="1"/>
</dbReference>
<protein>
    <recommendedName>
        <fullName evidence="2 8">Spore cortex-lytic enzyme</fullName>
    </recommendedName>
</protein>
<dbReference type="InterPro" id="IPR042047">
    <property type="entry name" value="SleB_dom1"/>
</dbReference>
<dbReference type="EMBL" id="LSKU01000001">
    <property type="protein sequence ID" value="KXG44073.1"/>
    <property type="molecule type" value="Genomic_DNA"/>
</dbReference>
<dbReference type="Proteomes" id="UP000070352">
    <property type="component" value="Unassembled WGS sequence"/>
</dbReference>
<keyword evidence="7" id="KW-0961">Cell wall biogenesis/degradation</keyword>